<name>A0A4P7SMX4_9CELL</name>
<evidence type="ECO:0000313" key="4">
    <source>
        <dbReference type="Proteomes" id="UP000296469"/>
    </source>
</evidence>
<evidence type="ECO:0008006" key="5">
    <source>
        <dbReference type="Google" id="ProtNLM"/>
    </source>
</evidence>
<keyword evidence="2" id="KW-0812">Transmembrane</keyword>
<dbReference type="OrthoDB" id="5142744at2"/>
<dbReference type="AlphaFoldDB" id="A0A4P7SMX4"/>
<dbReference type="Proteomes" id="UP000296469">
    <property type="component" value="Chromosome"/>
</dbReference>
<feature type="transmembrane region" description="Helical" evidence="2">
    <location>
        <begin position="56"/>
        <end position="76"/>
    </location>
</feature>
<keyword evidence="2" id="KW-0472">Membrane</keyword>
<protein>
    <recommendedName>
        <fullName evidence="5">DUF4352 domain-containing protein</fullName>
    </recommendedName>
</protein>
<evidence type="ECO:0000256" key="2">
    <source>
        <dbReference type="SAM" id="Phobius"/>
    </source>
</evidence>
<reference evidence="3 4" key="1">
    <citation type="submission" date="2019-04" db="EMBL/GenBank/DDBJ databases">
        <title>Isolation and identification of Cellulomonas shaoxiangyii sp. Nov. isolated from feces of the Tibetan antelopes (Pantholops hodgsonii) in the Qinghai-Tibet plateau of China.</title>
        <authorList>
            <person name="Tian Z."/>
        </authorList>
    </citation>
    <scope>NUCLEOTIDE SEQUENCE [LARGE SCALE GENOMIC DNA]</scope>
    <source>
        <strain evidence="3 4">Z28</strain>
    </source>
</reference>
<gene>
    <name evidence="3" type="ORF">E5225_16235</name>
</gene>
<evidence type="ECO:0000256" key="1">
    <source>
        <dbReference type="SAM" id="MobiDB-lite"/>
    </source>
</evidence>
<keyword evidence="4" id="KW-1185">Reference proteome</keyword>
<proteinExistence type="predicted"/>
<dbReference type="EMBL" id="CP039291">
    <property type="protein sequence ID" value="QCB94877.1"/>
    <property type="molecule type" value="Genomic_DNA"/>
</dbReference>
<accession>A0A4P7SMX4</accession>
<evidence type="ECO:0000313" key="3">
    <source>
        <dbReference type="EMBL" id="QCB94877.1"/>
    </source>
</evidence>
<sequence>MTAHRPPFEGALPPTMPARPADARGSGVAVATDPAFLAPAAPEHPRPRRLRQLRTWAVLALVVAAVVIALAVRAALFPGGGAAIDTGRGAPEPLTAGLTAFGAPFTYADGLAVEVAAPQPFTPSRTAVGGDAGTPVLFQVTVTNDTGATYRASTLEVTATSGGLEAEPVWDPDQGVELSGPMFAVPPGGAVQFRVGFAVREPDDVRLTIVPALYGYEPLEVGQG</sequence>
<dbReference type="KEGG" id="celz:E5225_16235"/>
<feature type="region of interest" description="Disordered" evidence="1">
    <location>
        <begin position="1"/>
        <end position="25"/>
    </location>
</feature>
<organism evidence="3 4">
    <name type="scientific">Cellulomonas shaoxiangyii</name>
    <dbReference type="NCBI Taxonomy" id="2566013"/>
    <lineage>
        <taxon>Bacteria</taxon>
        <taxon>Bacillati</taxon>
        <taxon>Actinomycetota</taxon>
        <taxon>Actinomycetes</taxon>
        <taxon>Micrococcales</taxon>
        <taxon>Cellulomonadaceae</taxon>
        <taxon>Cellulomonas</taxon>
    </lineage>
</organism>
<keyword evidence="2" id="KW-1133">Transmembrane helix</keyword>
<dbReference type="RefSeq" id="WP_135973278.1">
    <property type="nucleotide sequence ID" value="NZ_CP039291.1"/>
</dbReference>